<keyword evidence="2" id="KW-1185">Reference proteome</keyword>
<accession>A0A183DP91</accession>
<organism evidence="3">
    <name type="scientific">Gongylonema pulchrum</name>
    <dbReference type="NCBI Taxonomy" id="637853"/>
    <lineage>
        <taxon>Eukaryota</taxon>
        <taxon>Metazoa</taxon>
        <taxon>Ecdysozoa</taxon>
        <taxon>Nematoda</taxon>
        <taxon>Chromadorea</taxon>
        <taxon>Rhabditida</taxon>
        <taxon>Spirurina</taxon>
        <taxon>Spiruromorpha</taxon>
        <taxon>Spiruroidea</taxon>
        <taxon>Gongylonematidae</taxon>
        <taxon>Gongylonema</taxon>
    </lineage>
</organism>
<reference evidence="3" key="1">
    <citation type="submission" date="2016-06" db="UniProtKB">
        <authorList>
            <consortium name="WormBaseParasite"/>
        </authorList>
    </citation>
    <scope>IDENTIFICATION</scope>
</reference>
<gene>
    <name evidence="1" type="ORF">GPUH_LOCUS10532</name>
</gene>
<evidence type="ECO:0000313" key="2">
    <source>
        <dbReference type="Proteomes" id="UP000271098"/>
    </source>
</evidence>
<proteinExistence type="predicted"/>
<protein>
    <submittedName>
        <fullName evidence="3">Cyclic pyranopterin monophosphate synthase</fullName>
    </submittedName>
</protein>
<evidence type="ECO:0000313" key="3">
    <source>
        <dbReference type="WBParaSite" id="GPUH_0001054501-mRNA-1"/>
    </source>
</evidence>
<dbReference type="OrthoDB" id="10016839at2759"/>
<dbReference type="AlphaFoldDB" id="A0A183DP91"/>
<dbReference type="WBParaSite" id="GPUH_0001054501-mRNA-1">
    <property type="protein sequence ID" value="GPUH_0001054501-mRNA-1"/>
    <property type="gene ID" value="GPUH_0001054501"/>
</dbReference>
<evidence type="ECO:0000313" key="1">
    <source>
        <dbReference type="EMBL" id="VDN17569.1"/>
    </source>
</evidence>
<reference evidence="1 2" key="2">
    <citation type="submission" date="2018-11" db="EMBL/GenBank/DDBJ databases">
        <authorList>
            <consortium name="Pathogen Informatics"/>
        </authorList>
    </citation>
    <scope>NUCLEOTIDE SEQUENCE [LARGE SCALE GENOMIC DNA]</scope>
</reference>
<name>A0A183DP91_9BILA</name>
<dbReference type="EMBL" id="UYRT01078016">
    <property type="protein sequence ID" value="VDN17569.1"/>
    <property type="molecule type" value="Genomic_DNA"/>
</dbReference>
<dbReference type="Proteomes" id="UP000271098">
    <property type="component" value="Unassembled WGS sequence"/>
</dbReference>
<sequence>MKLLMIRTKNNILGKRRRKMHYTHAIVVRIPDHVKMEKKTKLDLQLARKQREEIAGMLREKFQMLHGPIGMIGVAAGELVKIGSPVSRFFLMTAKIKALKSLW</sequence>